<dbReference type="RefSeq" id="WP_296935090.1">
    <property type="nucleotide sequence ID" value="NZ_LT598928.1"/>
</dbReference>
<dbReference type="InterPro" id="IPR011009">
    <property type="entry name" value="Kinase-like_dom_sf"/>
</dbReference>
<dbReference type="PROSITE" id="PS00108">
    <property type="entry name" value="PROTEIN_KINASE_ST"/>
    <property type="match status" value="1"/>
</dbReference>
<organism evidence="2">
    <name type="scientific">uncultured Desulfovibrio sp</name>
    <dbReference type="NCBI Taxonomy" id="167968"/>
    <lineage>
        <taxon>Bacteria</taxon>
        <taxon>Pseudomonadati</taxon>
        <taxon>Thermodesulfobacteriota</taxon>
        <taxon>Desulfovibrionia</taxon>
        <taxon>Desulfovibrionales</taxon>
        <taxon>Desulfovibrionaceae</taxon>
        <taxon>Desulfovibrio</taxon>
        <taxon>environmental samples</taxon>
    </lineage>
</organism>
<feature type="domain" description="Protein kinase" evidence="1">
    <location>
        <begin position="15"/>
        <end position="290"/>
    </location>
</feature>
<reference evidence="2" key="1">
    <citation type="submission" date="2016-04" db="EMBL/GenBank/DDBJ databases">
        <authorList>
            <person name="Evans L.H."/>
            <person name="Alamgir A."/>
            <person name="Owens N."/>
            <person name="Weber N.D."/>
            <person name="Virtaneva K."/>
            <person name="Barbian K."/>
            <person name="Babar A."/>
            <person name="Rosenke K."/>
        </authorList>
    </citation>
    <scope>NUCLEOTIDE SEQUENCE</scope>
    <source>
        <strain evidence="2">92-2</strain>
    </source>
</reference>
<dbReference type="InterPro" id="IPR053235">
    <property type="entry name" value="Ser_Thr_kinase"/>
</dbReference>
<sequence length="358" mass="39394">MTPELKAGAMLCDRYIIQDAVGEGGMQLVYKAYDRTLDRMIALKTPKNDSSEKRFQRSAILSAKITHPCVAKTLDYFEENGSQFLVEELVDGDDLQTAIIRKLRVVDPFLAAKIIHCLAKGLAASHHAGVVHRDIKPSNIMVKGGYSATDIKITDFGIAKMAEEEIAFAVDGGDKTITGSKTMIGALPYMAPEMIENPRAAGAPSDVWAIGALLFEMLCGEKPYGTGLRAVPNILKASPPNMPELLTKNPQFSFLTGELFDIVLACLTKKTENRLTAADLVQRCDQLCYYDSQRRSGHVNNNFISYGFITEDITGERIFYHFNNVYGDNPQINDHVCFSAFTGGGCDRAYPVVLMADE</sequence>
<dbReference type="GO" id="GO:0005737">
    <property type="term" value="C:cytoplasm"/>
    <property type="evidence" value="ECO:0007669"/>
    <property type="project" value="TreeGrafter"/>
</dbReference>
<dbReference type="SMART" id="SM00220">
    <property type="entry name" value="S_TKc"/>
    <property type="match status" value="1"/>
</dbReference>
<dbReference type="SUPFAM" id="SSF56112">
    <property type="entry name" value="Protein kinase-like (PK-like)"/>
    <property type="match status" value="1"/>
</dbReference>
<dbReference type="EMBL" id="FLUP01000001">
    <property type="protein sequence ID" value="SBV95231.1"/>
    <property type="molecule type" value="Genomic_DNA"/>
</dbReference>
<dbReference type="InterPro" id="IPR012340">
    <property type="entry name" value="NA-bd_OB-fold"/>
</dbReference>
<dbReference type="SUPFAM" id="SSF50249">
    <property type="entry name" value="Nucleic acid-binding proteins"/>
    <property type="match status" value="1"/>
</dbReference>
<dbReference type="GO" id="GO:0005524">
    <property type="term" value="F:ATP binding"/>
    <property type="evidence" value="ECO:0007669"/>
    <property type="project" value="InterPro"/>
</dbReference>
<accession>A0A212J6Z1</accession>
<dbReference type="CDD" id="cd14014">
    <property type="entry name" value="STKc_PknB_like"/>
    <property type="match status" value="1"/>
</dbReference>
<dbReference type="Gene3D" id="1.10.510.10">
    <property type="entry name" value="Transferase(Phosphotransferase) domain 1"/>
    <property type="match status" value="1"/>
</dbReference>
<protein>
    <recommendedName>
        <fullName evidence="1">Protein kinase domain-containing protein</fullName>
    </recommendedName>
</protein>
<evidence type="ECO:0000259" key="1">
    <source>
        <dbReference type="PROSITE" id="PS50011"/>
    </source>
</evidence>
<dbReference type="PANTHER" id="PTHR24361">
    <property type="entry name" value="MITOGEN-ACTIVATED KINASE KINASE KINASE"/>
    <property type="match status" value="1"/>
</dbReference>
<dbReference type="Pfam" id="PF00069">
    <property type="entry name" value="Pkinase"/>
    <property type="match status" value="1"/>
</dbReference>
<dbReference type="GO" id="GO:0004674">
    <property type="term" value="F:protein serine/threonine kinase activity"/>
    <property type="evidence" value="ECO:0007669"/>
    <property type="project" value="TreeGrafter"/>
</dbReference>
<dbReference type="InterPro" id="IPR000719">
    <property type="entry name" value="Prot_kinase_dom"/>
</dbReference>
<name>A0A212J6Z1_9BACT</name>
<dbReference type="Gene3D" id="3.30.200.20">
    <property type="entry name" value="Phosphorylase Kinase, domain 1"/>
    <property type="match status" value="1"/>
</dbReference>
<dbReference type="InterPro" id="IPR008271">
    <property type="entry name" value="Ser/Thr_kinase_AS"/>
</dbReference>
<gene>
    <name evidence="2" type="ORF">KM92DES2_10635</name>
</gene>
<dbReference type="Gene3D" id="2.40.50.140">
    <property type="entry name" value="Nucleic acid-binding proteins"/>
    <property type="match status" value="1"/>
</dbReference>
<proteinExistence type="predicted"/>
<dbReference type="PROSITE" id="PS50011">
    <property type="entry name" value="PROTEIN_KINASE_DOM"/>
    <property type="match status" value="1"/>
</dbReference>
<evidence type="ECO:0000313" key="2">
    <source>
        <dbReference type="EMBL" id="SBV95231.1"/>
    </source>
</evidence>
<dbReference type="AlphaFoldDB" id="A0A212J6Z1"/>